<proteinExistence type="predicted"/>
<keyword evidence="1" id="KW-0812">Transmembrane</keyword>
<dbReference type="EMBL" id="LXWW01000029">
    <property type="protein sequence ID" value="OAO17453.1"/>
    <property type="molecule type" value="Genomic_DNA"/>
</dbReference>
<name>A0A196SK76_BLAHN</name>
<comment type="caution">
    <text evidence="2">The sequence shown here is derived from an EMBL/GenBank/DDBJ whole genome shotgun (WGS) entry which is preliminary data.</text>
</comment>
<reference evidence="2 3" key="1">
    <citation type="submission" date="2016-05" db="EMBL/GenBank/DDBJ databases">
        <title>Nuclear genome of Blastocystis sp. subtype 1 NandII.</title>
        <authorList>
            <person name="Gentekaki E."/>
            <person name="Curtis B."/>
            <person name="Stairs C."/>
            <person name="Eme L."/>
            <person name="Herman E."/>
            <person name="Klimes V."/>
            <person name="Arias M.C."/>
            <person name="Elias M."/>
            <person name="Hilliou F."/>
            <person name="Klute M."/>
            <person name="Malik S.-B."/>
            <person name="Pightling A."/>
            <person name="Rachubinski R."/>
            <person name="Salas D."/>
            <person name="Schlacht A."/>
            <person name="Suga H."/>
            <person name="Archibald J."/>
            <person name="Ball S.G."/>
            <person name="Clark G."/>
            <person name="Dacks J."/>
            <person name="Van Der Giezen M."/>
            <person name="Tsaousis A."/>
            <person name="Roger A."/>
        </authorList>
    </citation>
    <scope>NUCLEOTIDE SEQUENCE [LARGE SCALE GENOMIC DNA]</scope>
    <source>
        <strain evidence="3">ATCC 50177 / NandII</strain>
    </source>
</reference>
<organism evidence="2 3">
    <name type="scientific">Blastocystis sp. subtype 1 (strain ATCC 50177 / NandII)</name>
    <dbReference type="NCBI Taxonomy" id="478820"/>
    <lineage>
        <taxon>Eukaryota</taxon>
        <taxon>Sar</taxon>
        <taxon>Stramenopiles</taxon>
        <taxon>Bigyra</taxon>
        <taxon>Opalozoa</taxon>
        <taxon>Opalinata</taxon>
        <taxon>Blastocystidae</taxon>
        <taxon>Blastocystis</taxon>
    </lineage>
</organism>
<feature type="transmembrane region" description="Helical" evidence="1">
    <location>
        <begin position="61"/>
        <end position="78"/>
    </location>
</feature>
<dbReference type="AlphaFoldDB" id="A0A196SK76"/>
<gene>
    <name evidence="2" type="ORF">AV274_0796</name>
</gene>
<evidence type="ECO:0000313" key="3">
    <source>
        <dbReference type="Proteomes" id="UP000078348"/>
    </source>
</evidence>
<feature type="transmembrane region" description="Helical" evidence="1">
    <location>
        <begin position="84"/>
        <end position="107"/>
    </location>
</feature>
<keyword evidence="3" id="KW-1185">Reference proteome</keyword>
<feature type="transmembrane region" description="Helical" evidence="1">
    <location>
        <begin position="114"/>
        <end position="136"/>
    </location>
</feature>
<keyword evidence="1" id="KW-1133">Transmembrane helix</keyword>
<dbReference type="Proteomes" id="UP000078348">
    <property type="component" value="Unassembled WGS sequence"/>
</dbReference>
<keyword evidence="1" id="KW-0472">Membrane</keyword>
<accession>A0A196SK76</accession>
<feature type="transmembrane region" description="Helical" evidence="1">
    <location>
        <begin position="142"/>
        <end position="162"/>
    </location>
</feature>
<protein>
    <submittedName>
        <fullName evidence="2">Uncharacterized protein</fullName>
    </submittedName>
</protein>
<evidence type="ECO:0000256" key="1">
    <source>
        <dbReference type="SAM" id="Phobius"/>
    </source>
</evidence>
<evidence type="ECO:0000313" key="2">
    <source>
        <dbReference type="EMBL" id="OAO17453.1"/>
    </source>
</evidence>
<sequence length="166" mass="17983">MNASIPAGIAVTEGDPAIVVVTNPALLPYNNKAKPSVHDELLGNKHIADREWKRVEAVRKLTVSASVYLVITVVVAMIENAHSYFMNNLGFLTYGALEAGLLLTVVYMKKSLRCTGISISSAVLLACVAYSCYHLFLTDLTTAVVCGCYDIVSLFFFVSASWGDEN</sequence>